<feature type="transmembrane region" description="Helical" evidence="1">
    <location>
        <begin position="65"/>
        <end position="84"/>
    </location>
</feature>
<organism evidence="2 3">
    <name type="scientific">Fusarium duplospermum</name>
    <dbReference type="NCBI Taxonomy" id="1325734"/>
    <lineage>
        <taxon>Eukaryota</taxon>
        <taxon>Fungi</taxon>
        <taxon>Dikarya</taxon>
        <taxon>Ascomycota</taxon>
        <taxon>Pezizomycotina</taxon>
        <taxon>Sordariomycetes</taxon>
        <taxon>Hypocreomycetidae</taxon>
        <taxon>Hypocreales</taxon>
        <taxon>Nectriaceae</taxon>
        <taxon>Fusarium</taxon>
        <taxon>Fusarium solani species complex</taxon>
    </lineage>
</organism>
<keyword evidence="1" id="KW-1133">Transmembrane helix</keyword>
<keyword evidence="1" id="KW-0812">Transmembrane</keyword>
<name>A0A428QY15_9HYPO</name>
<evidence type="ECO:0000313" key="3">
    <source>
        <dbReference type="Proteomes" id="UP000288168"/>
    </source>
</evidence>
<evidence type="ECO:0000313" key="2">
    <source>
        <dbReference type="EMBL" id="RSL70041.1"/>
    </source>
</evidence>
<gene>
    <name evidence="2" type="ORF">CEP54_002082</name>
</gene>
<keyword evidence="3" id="KW-1185">Reference proteome</keyword>
<sequence length="115" mass="13141">MNHHQAQQERPAERSALSVIGDLVAKAFPAFLIVLYLRIALGHTVFAWILIVIVSGDVKAQNLPFPHLVISFLVILGLLELLDLFIRFCHRCIRRIFVWFAIALCLAHFYRFSLG</sequence>
<accession>A0A428QY15</accession>
<feature type="transmembrane region" description="Helical" evidence="1">
    <location>
        <begin position="30"/>
        <end position="53"/>
    </location>
</feature>
<dbReference type="EMBL" id="NKCI01000011">
    <property type="protein sequence ID" value="RSL70041.1"/>
    <property type="molecule type" value="Genomic_DNA"/>
</dbReference>
<dbReference type="OrthoDB" id="5105937at2759"/>
<dbReference type="Proteomes" id="UP000288168">
    <property type="component" value="Unassembled WGS sequence"/>
</dbReference>
<reference evidence="2 3" key="1">
    <citation type="submission" date="2017-06" db="EMBL/GenBank/DDBJ databases">
        <title>Comparative genomic analysis of Ambrosia Fusariam Clade fungi.</title>
        <authorList>
            <person name="Stajich J.E."/>
            <person name="Carrillo J."/>
            <person name="Kijimoto T."/>
            <person name="Eskalen A."/>
            <person name="O'Donnell K."/>
            <person name="Kasson M."/>
        </authorList>
    </citation>
    <scope>NUCLEOTIDE SEQUENCE [LARGE SCALE GENOMIC DNA]</scope>
    <source>
        <strain evidence="2 3">NRRL62584</strain>
    </source>
</reference>
<feature type="transmembrane region" description="Helical" evidence="1">
    <location>
        <begin position="96"/>
        <end position="113"/>
    </location>
</feature>
<comment type="caution">
    <text evidence="2">The sequence shown here is derived from an EMBL/GenBank/DDBJ whole genome shotgun (WGS) entry which is preliminary data.</text>
</comment>
<keyword evidence="1" id="KW-0472">Membrane</keyword>
<proteinExistence type="predicted"/>
<evidence type="ECO:0000256" key="1">
    <source>
        <dbReference type="SAM" id="Phobius"/>
    </source>
</evidence>
<protein>
    <submittedName>
        <fullName evidence="2">Uncharacterized protein</fullName>
    </submittedName>
</protein>
<dbReference type="AlphaFoldDB" id="A0A428QY15"/>